<evidence type="ECO:0000313" key="3">
    <source>
        <dbReference type="Proteomes" id="UP001593940"/>
    </source>
</evidence>
<dbReference type="RefSeq" id="WP_377028677.1">
    <property type="nucleotide sequence ID" value="NZ_JBHOMY010000004.1"/>
</dbReference>
<feature type="transmembrane region" description="Helical" evidence="1">
    <location>
        <begin position="57"/>
        <end position="76"/>
    </location>
</feature>
<keyword evidence="1" id="KW-0472">Membrane</keyword>
<protein>
    <submittedName>
        <fullName evidence="2">Uncharacterized protein</fullName>
    </submittedName>
</protein>
<feature type="transmembrane region" description="Helical" evidence="1">
    <location>
        <begin position="466"/>
        <end position="489"/>
    </location>
</feature>
<feature type="transmembrane region" description="Helical" evidence="1">
    <location>
        <begin position="273"/>
        <end position="298"/>
    </location>
</feature>
<sequence length="508" mass="55387">MLEWFPQPVDAFLVGAFIVGAVQYSRYKFVLAKKEGMEEWISLLGTLRTRDFSGPETYRVGLLVYLGISLLAYFLICKISPETLSGALQLSGAPGETVSNLSKYNTPLYVAAVFLGASTVLGDRMASVIDGVTAFFQDRIDVPNRVVTSAKEVLLSLKQESKSTPQELAKWMKKIDSREWFDNIHPLIDSEFAANRLARVKADLLQDVNHMSKREMVDVLDRVVKIIIVAGARKSGAKGIAAAKEFVLVSLTGKTSKPHPTAQRLLASMSASLLILTVALFVVYITLVVLDGSVAKAFDTDPHSDGWPGEPGRLGYEMLLSIVPFIATIVICLGKSARISRPATQSWRVADNLPRYSPVLLRCLIFNFLILWVARLTSVGIYGTGSTLTVEYIAKFSALFLIQGTIPIGLGYILLASLERQGFRIPTKSKFILIGAGTVSTALLAAVAFTTYRILVPQIGVGYEFVLFGVLINAFLCAIILISLLVFLLGEESRSRADHTEPLAGATA</sequence>
<comment type="caution">
    <text evidence="2">The sequence shown here is derived from an EMBL/GenBank/DDBJ whole genome shotgun (WGS) entry which is preliminary data.</text>
</comment>
<evidence type="ECO:0000313" key="2">
    <source>
        <dbReference type="EMBL" id="MFC1455492.1"/>
    </source>
</evidence>
<organism evidence="2 3">
    <name type="scientific">Microvirga arabica</name>
    <dbReference type="NCBI Taxonomy" id="1128671"/>
    <lineage>
        <taxon>Bacteria</taxon>
        <taxon>Pseudomonadati</taxon>
        <taxon>Pseudomonadota</taxon>
        <taxon>Alphaproteobacteria</taxon>
        <taxon>Hyphomicrobiales</taxon>
        <taxon>Methylobacteriaceae</taxon>
        <taxon>Microvirga</taxon>
    </lineage>
</organism>
<keyword evidence="1" id="KW-1133">Transmembrane helix</keyword>
<gene>
    <name evidence="2" type="ORF">ACETIH_01805</name>
</gene>
<feature type="transmembrane region" description="Helical" evidence="1">
    <location>
        <begin position="359"/>
        <end position="384"/>
    </location>
</feature>
<feature type="transmembrane region" description="Helical" evidence="1">
    <location>
        <begin position="318"/>
        <end position="338"/>
    </location>
</feature>
<feature type="transmembrane region" description="Helical" evidence="1">
    <location>
        <begin position="396"/>
        <end position="419"/>
    </location>
</feature>
<name>A0ABV6Y3A2_9HYPH</name>
<dbReference type="EMBL" id="JBHOMY010000004">
    <property type="protein sequence ID" value="MFC1455492.1"/>
    <property type="molecule type" value="Genomic_DNA"/>
</dbReference>
<feature type="transmembrane region" description="Helical" evidence="1">
    <location>
        <begin position="431"/>
        <end position="454"/>
    </location>
</feature>
<keyword evidence="1" id="KW-0812">Transmembrane</keyword>
<accession>A0ABV6Y3A2</accession>
<keyword evidence="3" id="KW-1185">Reference proteome</keyword>
<dbReference type="Proteomes" id="UP001593940">
    <property type="component" value="Unassembled WGS sequence"/>
</dbReference>
<reference evidence="2 3" key="1">
    <citation type="submission" date="2024-09" db="EMBL/GenBank/DDBJ databases">
        <title>Nodulacao em especies de Leguminosae Basais da Amazonia e Caracterizacao dos Rizobios e Bacterias Associadas aos Nodulos.</title>
        <authorList>
            <person name="Jambeiro I.C.A."/>
            <person name="Lopes I.S."/>
            <person name="Aguiar E.R.G.R."/>
            <person name="Santos A.F.J."/>
            <person name="Dos Santos J.M.F."/>
            <person name="Gross E."/>
        </authorList>
    </citation>
    <scope>NUCLEOTIDE SEQUENCE [LARGE SCALE GENOMIC DNA]</scope>
    <source>
        <strain evidence="2 3">BRUESC1165</strain>
    </source>
</reference>
<evidence type="ECO:0000256" key="1">
    <source>
        <dbReference type="SAM" id="Phobius"/>
    </source>
</evidence>
<proteinExistence type="predicted"/>